<dbReference type="GO" id="GO:0097602">
    <property type="term" value="F:cullin family protein binding"/>
    <property type="evidence" value="ECO:0007669"/>
    <property type="project" value="TreeGrafter"/>
</dbReference>
<keyword evidence="1" id="KW-0833">Ubl conjugation pathway</keyword>
<dbReference type="EMBL" id="JALJOS010000001">
    <property type="protein sequence ID" value="KAK9844701.1"/>
    <property type="molecule type" value="Genomic_DNA"/>
</dbReference>
<proteinExistence type="predicted"/>
<dbReference type="GO" id="GO:0005886">
    <property type="term" value="C:plasma membrane"/>
    <property type="evidence" value="ECO:0007669"/>
    <property type="project" value="UniProtKB-ARBA"/>
</dbReference>
<accession>A0AAW1SGE2</accession>
<gene>
    <name evidence="4" type="ORF">WJX74_005709</name>
</gene>
<dbReference type="PANTHER" id="PTHR12281">
    <property type="entry name" value="RP42 RELATED"/>
    <property type="match status" value="1"/>
</dbReference>
<dbReference type="GO" id="GO:0031624">
    <property type="term" value="F:ubiquitin conjugating enzyme binding"/>
    <property type="evidence" value="ECO:0007669"/>
    <property type="project" value="TreeGrafter"/>
</dbReference>
<evidence type="ECO:0000259" key="3">
    <source>
        <dbReference type="PROSITE" id="PS51229"/>
    </source>
</evidence>
<dbReference type="Gene3D" id="1.10.238.10">
    <property type="entry name" value="EF-hand"/>
    <property type="match status" value="1"/>
</dbReference>
<protein>
    <recommendedName>
        <fullName evidence="2">Defective in cullin neddylation protein</fullName>
    </recommendedName>
</protein>
<evidence type="ECO:0000313" key="4">
    <source>
        <dbReference type="EMBL" id="KAK9844701.1"/>
    </source>
</evidence>
<dbReference type="GO" id="GO:0045116">
    <property type="term" value="P:protein neddylation"/>
    <property type="evidence" value="ECO:0007669"/>
    <property type="project" value="TreeGrafter"/>
</dbReference>
<dbReference type="InterPro" id="IPR014764">
    <property type="entry name" value="DCN-prot"/>
</dbReference>
<evidence type="ECO:0000256" key="1">
    <source>
        <dbReference type="ARBA" id="ARBA00022786"/>
    </source>
</evidence>
<comment type="caution">
    <text evidence="4">The sequence shown here is derived from an EMBL/GenBank/DDBJ whole genome shotgun (WGS) entry which is preliminary data.</text>
</comment>
<dbReference type="Proteomes" id="UP001438707">
    <property type="component" value="Unassembled WGS sequence"/>
</dbReference>
<evidence type="ECO:0000313" key="5">
    <source>
        <dbReference type="Proteomes" id="UP001438707"/>
    </source>
</evidence>
<dbReference type="Gene3D" id="1.10.8.10">
    <property type="entry name" value="DNA helicase RuvA subunit, C-terminal domain"/>
    <property type="match status" value="1"/>
</dbReference>
<dbReference type="PANTHER" id="PTHR12281:SF2">
    <property type="entry name" value="DEFECTIVE IN CULLIN NEDDYLATION PROTEIN"/>
    <property type="match status" value="1"/>
</dbReference>
<dbReference type="InterPro" id="IPR009060">
    <property type="entry name" value="UBA-like_sf"/>
</dbReference>
<dbReference type="InterPro" id="IPR042460">
    <property type="entry name" value="DCN1-like_PONY"/>
</dbReference>
<organism evidence="4 5">
    <name type="scientific">Apatococcus lobatus</name>
    <dbReference type="NCBI Taxonomy" id="904363"/>
    <lineage>
        <taxon>Eukaryota</taxon>
        <taxon>Viridiplantae</taxon>
        <taxon>Chlorophyta</taxon>
        <taxon>core chlorophytes</taxon>
        <taxon>Trebouxiophyceae</taxon>
        <taxon>Chlorellales</taxon>
        <taxon>Chlorellaceae</taxon>
        <taxon>Apatococcus</taxon>
    </lineage>
</organism>
<reference evidence="4 5" key="1">
    <citation type="journal article" date="2024" name="Nat. Commun.">
        <title>Phylogenomics reveals the evolutionary origins of lichenization in chlorophyte algae.</title>
        <authorList>
            <person name="Puginier C."/>
            <person name="Libourel C."/>
            <person name="Otte J."/>
            <person name="Skaloud P."/>
            <person name="Haon M."/>
            <person name="Grisel S."/>
            <person name="Petersen M."/>
            <person name="Berrin J.G."/>
            <person name="Delaux P.M."/>
            <person name="Dal Grande F."/>
            <person name="Keller J."/>
        </authorList>
    </citation>
    <scope>NUCLEOTIDE SEQUENCE [LARGE SCALE GENOMIC DNA]</scope>
    <source>
        <strain evidence="4 5">SAG 2145</strain>
    </source>
</reference>
<comment type="function">
    <text evidence="2">Neddylation of cullins play an essential role in the regulation of SCF-type complexes activity.</text>
</comment>
<dbReference type="GO" id="GO:0032182">
    <property type="term" value="F:ubiquitin-like protein binding"/>
    <property type="evidence" value="ECO:0007669"/>
    <property type="project" value="TreeGrafter"/>
</dbReference>
<dbReference type="InterPro" id="IPR005176">
    <property type="entry name" value="PONY_dom"/>
</dbReference>
<dbReference type="Pfam" id="PF03556">
    <property type="entry name" value="Cullin_binding"/>
    <property type="match status" value="1"/>
</dbReference>
<feature type="domain" description="DCUN1" evidence="3">
    <location>
        <begin position="59"/>
        <end position="249"/>
    </location>
</feature>
<dbReference type="AlphaFoldDB" id="A0AAW1SGE2"/>
<evidence type="ECO:0000256" key="2">
    <source>
        <dbReference type="RuleBase" id="RU410713"/>
    </source>
</evidence>
<dbReference type="FunFam" id="1.10.238.200:FF:000003">
    <property type="entry name" value="DCN1-like protein 3"/>
    <property type="match status" value="1"/>
</dbReference>
<dbReference type="GO" id="GO:0000151">
    <property type="term" value="C:ubiquitin ligase complex"/>
    <property type="evidence" value="ECO:0007669"/>
    <property type="project" value="TreeGrafter"/>
</dbReference>
<sequence length="310" mass="35546">MQRLDKSQKEKVTQFQSISGTSVATAIHCLQASNWASELALDIFYSSDFPEASEEEPNVDEEAIVKLFETYKDKQQDAILAEGIQQLCDELGVEPADIVMLVASWHFQAAAMGEYSREEFVQGMCSMECSSLDELRHHLPKLRAELQDDQTFREVYNYAYDFSREPGQKCVQLDTALAMWQLVFGVRPWKLLEAWCKFLTDHHRRAISKDTWAQLLDFAWTVKPDLSNFKDDAMSAWPTLVDDFVDHQRSCHCQHLQEQHQLLWLTRAAAAIDPTAAAVQSRRDKCITARPSILCSRHDTPMQQQGQAER</sequence>
<dbReference type="Pfam" id="PF14555">
    <property type="entry name" value="UBA_4"/>
    <property type="match status" value="1"/>
</dbReference>
<dbReference type="Gene3D" id="1.10.238.200">
    <property type="entry name" value="Cullin, PONY binding domain"/>
    <property type="match status" value="1"/>
</dbReference>
<dbReference type="FunFam" id="1.10.238.10:FF:000030">
    <property type="entry name" value="DCN1-like protein"/>
    <property type="match status" value="1"/>
</dbReference>
<keyword evidence="5" id="KW-1185">Reference proteome</keyword>
<dbReference type="PROSITE" id="PS51229">
    <property type="entry name" value="DCUN1"/>
    <property type="match status" value="1"/>
</dbReference>
<name>A0AAW1SGE2_9CHLO</name>
<dbReference type="SUPFAM" id="SSF46934">
    <property type="entry name" value="UBA-like"/>
    <property type="match status" value="1"/>
</dbReference>